<feature type="compositionally biased region" description="Pro residues" evidence="1">
    <location>
        <begin position="483"/>
        <end position="495"/>
    </location>
</feature>
<dbReference type="InterPro" id="IPR036390">
    <property type="entry name" value="WH_DNA-bd_sf"/>
</dbReference>
<dbReference type="PANTHER" id="PTHR12585">
    <property type="entry name" value="SCC1 / RAD21 FAMILY MEMBER"/>
    <property type="match status" value="1"/>
</dbReference>
<dbReference type="InterPro" id="IPR006909">
    <property type="entry name" value="Rad21/Rec8_C_eu"/>
</dbReference>
<dbReference type="Proteomes" id="UP001396334">
    <property type="component" value="Unassembled WGS sequence"/>
</dbReference>
<feature type="region of interest" description="Disordered" evidence="1">
    <location>
        <begin position="40"/>
        <end position="62"/>
    </location>
</feature>
<feature type="domain" description="AtC3H46-like PABC-like" evidence="3">
    <location>
        <begin position="1"/>
        <end position="40"/>
    </location>
</feature>
<feature type="region of interest" description="Disordered" evidence="1">
    <location>
        <begin position="264"/>
        <end position="349"/>
    </location>
</feature>
<evidence type="ECO:0000313" key="4">
    <source>
        <dbReference type="EMBL" id="KAK8977719.1"/>
    </source>
</evidence>
<feature type="compositionally biased region" description="Polar residues" evidence="1">
    <location>
        <begin position="378"/>
        <end position="390"/>
    </location>
</feature>
<dbReference type="InterPro" id="IPR056276">
    <property type="entry name" value="AtC3H46-like_PABC-like"/>
</dbReference>
<comment type="caution">
    <text evidence="4">The sequence shown here is derived from an EMBL/GenBank/DDBJ whole genome shotgun (WGS) entry which is preliminary data.</text>
</comment>
<organism evidence="4 5">
    <name type="scientific">Hibiscus sabdariffa</name>
    <name type="common">roselle</name>
    <dbReference type="NCBI Taxonomy" id="183260"/>
    <lineage>
        <taxon>Eukaryota</taxon>
        <taxon>Viridiplantae</taxon>
        <taxon>Streptophyta</taxon>
        <taxon>Embryophyta</taxon>
        <taxon>Tracheophyta</taxon>
        <taxon>Spermatophyta</taxon>
        <taxon>Magnoliopsida</taxon>
        <taxon>eudicotyledons</taxon>
        <taxon>Gunneridae</taxon>
        <taxon>Pentapetalae</taxon>
        <taxon>rosids</taxon>
        <taxon>malvids</taxon>
        <taxon>Malvales</taxon>
        <taxon>Malvaceae</taxon>
        <taxon>Malvoideae</taxon>
        <taxon>Hibiscus</taxon>
    </lineage>
</organism>
<dbReference type="EMBL" id="JBBPBN010000116">
    <property type="protein sequence ID" value="KAK8977719.1"/>
    <property type="molecule type" value="Genomic_DNA"/>
</dbReference>
<dbReference type="PANTHER" id="PTHR12585:SF64">
    <property type="entry name" value="SISTER CHROMATID COHESION 1 PROTEIN 1"/>
    <property type="match status" value="1"/>
</dbReference>
<name>A0ABR2NNH5_9ROSI</name>
<dbReference type="InterPro" id="IPR023093">
    <property type="entry name" value="ScpA-like_C"/>
</dbReference>
<feature type="region of interest" description="Disordered" evidence="1">
    <location>
        <begin position="480"/>
        <end position="529"/>
    </location>
</feature>
<accession>A0ABR2NNH5</accession>
<proteinExistence type="predicted"/>
<feature type="compositionally biased region" description="Pro residues" evidence="1">
    <location>
        <begin position="44"/>
        <end position="53"/>
    </location>
</feature>
<feature type="compositionally biased region" description="Basic and acidic residues" evidence="1">
    <location>
        <begin position="394"/>
        <end position="403"/>
    </location>
</feature>
<feature type="compositionally biased region" description="Polar residues" evidence="1">
    <location>
        <begin position="325"/>
        <end position="336"/>
    </location>
</feature>
<feature type="region of interest" description="Disordered" evidence="1">
    <location>
        <begin position="373"/>
        <end position="415"/>
    </location>
</feature>
<protein>
    <recommendedName>
        <fullName evidence="6">Sister chromatid cohesion 1 protein 1</fullName>
    </recommendedName>
</protein>
<dbReference type="SUPFAM" id="SSF46785">
    <property type="entry name" value="Winged helix' DNA-binding domain"/>
    <property type="match status" value="1"/>
</dbReference>
<keyword evidence="5" id="KW-1185">Reference proteome</keyword>
<sequence length="647" mass="71837">MGYLLIQDHGEKEMIRLAFGPEAHIHSLILKAKTHLGALSVSNPPTPSTPLSPSPFSSNPNSNSNLSYASVVNGSSAIANGNGSEFVDDYQFQDHLLFLNDSKPGDLLAIPAMAALMMGDELHKFGLVGTRQTKLDQRKAKKLDIARSCILMDDANRFLENVRKAIMKKFVTLSENEETSIEFTNSGESVGEIFTGFNMQLDQVPDHYITIDPIEDNMADDQHQVDYNDITLTDLFQPSSNLHDRFERFDEGDEGTLDDFLEIPPTHIPSPVRQAEPQRAAGSEEQYPENDLGQQFKRNKEARDQQRQGLRKRKGKGIIIDDISSTDLLKPNTNNGPFERFEEGDEGTQVSFTSDDYLEIPPTHIPFPVRQAEPQRAAVSQEQYPGNDSGQPFERNKEARDQQKQGLRKQKPRNRRIVLSNSVFKSWLNDHSDIVKKRMKNPRRVKSVISSSMIAKCLEHPGPMIGRPHHLQLHHYLPCVRNSPPPPPPPPPPMGSPFEDLHGGSPSHADGDAVRSTSSSAPGDGVPSDNLEVIVERVGSMKSNVPSTSRNNSGLDTVHEAGPDFIVGTQQETPDILTEKIKAQIKTLFEKPGAPQVESLQNLAVGLTRNEAAQLFYQTCVLATQGFLRVQQDEPFEEISISKGDKL</sequence>
<dbReference type="Pfam" id="PF04824">
    <property type="entry name" value="Rad21_Rec8"/>
    <property type="match status" value="1"/>
</dbReference>
<dbReference type="Gene3D" id="1.10.10.580">
    <property type="entry name" value="Structural maintenance of chromosome 1. Chain E"/>
    <property type="match status" value="1"/>
</dbReference>
<feature type="domain" description="Rad21/Rec8-like protein C-terminal eukaryotic" evidence="2">
    <location>
        <begin position="594"/>
        <end position="646"/>
    </location>
</feature>
<evidence type="ECO:0000256" key="1">
    <source>
        <dbReference type="SAM" id="MobiDB-lite"/>
    </source>
</evidence>
<dbReference type="Pfam" id="PF23182">
    <property type="entry name" value="PABC_AtC3H46"/>
    <property type="match status" value="1"/>
</dbReference>
<evidence type="ECO:0000259" key="3">
    <source>
        <dbReference type="Pfam" id="PF23182"/>
    </source>
</evidence>
<evidence type="ECO:0000313" key="5">
    <source>
        <dbReference type="Proteomes" id="UP001396334"/>
    </source>
</evidence>
<reference evidence="4 5" key="1">
    <citation type="journal article" date="2024" name="G3 (Bethesda)">
        <title>Genome assembly of Hibiscus sabdariffa L. provides insights into metabolisms of medicinal natural products.</title>
        <authorList>
            <person name="Kim T."/>
        </authorList>
    </citation>
    <scope>NUCLEOTIDE SEQUENCE [LARGE SCALE GENOMIC DNA]</scope>
    <source>
        <strain evidence="4">TK-2024</strain>
        <tissue evidence="4">Old leaves</tissue>
    </source>
</reference>
<gene>
    <name evidence="4" type="ORF">V6N11_000048</name>
</gene>
<evidence type="ECO:0000259" key="2">
    <source>
        <dbReference type="Pfam" id="PF04824"/>
    </source>
</evidence>
<dbReference type="InterPro" id="IPR039781">
    <property type="entry name" value="Rad21/Rec8-like"/>
</dbReference>
<evidence type="ECO:0008006" key="6">
    <source>
        <dbReference type="Google" id="ProtNLM"/>
    </source>
</evidence>
<feature type="compositionally biased region" description="Basic residues" evidence="1">
    <location>
        <begin position="406"/>
        <end position="415"/>
    </location>
</feature>